<evidence type="ECO:0000313" key="2">
    <source>
        <dbReference type="EMBL" id="RKR15046.1"/>
    </source>
</evidence>
<sequence>MMSMNIVYCKTKTKNEIQQILKLQKQNLPNNLSTEEKIKEGFVSVSHTLDILEEMNTICPHTIAKYNGKVIGYALSMHPMFANKIELLKPMFNQIKELLPEEKNYIVMGQICIDKEYRKKGVFRNLYKEMKVFLLPEYSSIITEVDFKNKRSLDAHIAVGFKVLGKYISAKQEWVILTLK</sequence>
<dbReference type="Proteomes" id="UP000269412">
    <property type="component" value="Unassembled WGS sequence"/>
</dbReference>
<proteinExistence type="predicted"/>
<dbReference type="InterPro" id="IPR016181">
    <property type="entry name" value="Acyl_CoA_acyltransferase"/>
</dbReference>
<comment type="caution">
    <text evidence="2">The sequence shown here is derived from an EMBL/GenBank/DDBJ whole genome shotgun (WGS) entry which is preliminary data.</text>
</comment>
<evidence type="ECO:0000259" key="1">
    <source>
        <dbReference type="PROSITE" id="PS51186"/>
    </source>
</evidence>
<keyword evidence="2" id="KW-0808">Transferase</keyword>
<keyword evidence="3" id="KW-1185">Reference proteome</keyword>
<name>A0A495EE81_9FLAO</name>
<accession>A0A495EE81</accession>
<dbReference type="PROSITE" id="PS51186">
    <property type="entry name" value="GNAT"/>
    <property type="match status" value="1"/>
</dbReference>
<dbReference type="Pfam" id="PF00583">
    <property type="entry name" value="Acetyltransf_1"/>
    <property type="match status" value="1"/>
</dbReference>
<organism evidence="2 3">
    <name type="scientific">Maribacter vaceletii</name>
    <dbReference type="NCBI Taxonomy" id="1206816"/>
    <lineage>
        <taxon>Bacteria</taxon>
        <taxon>Pseudomonadati</taxon>
        <taxon>Bacteroidota</taxon>
        <taxon>Flavobacteriia</taxon>
        <taxon>Flavobacteriales</taxon>
        <taxon>Flavobacteriaceae</taxon>
        <taxon>Maribacter</taxon>
    </lineage>
</organism>
<dbReference type="AlphaFoldDB" id="A0A495EE81"/>
<dbReference type="SUPFAM" id="SSF55729">
    <property type="entry name" value="Acyl-CoA N-acyltransferases (Nat)"/>
    <property type="match status" value="1"/>
</dbReference>
<reference evidence="2 3" key="1">
    <citation type="submission" date="2018-10" db="EMBL/GenBank/DDBJ databases">
        <title>Genomic Encyclopedia of Archaeal and Bacterial Type Strains, Phase II (KMG-II): from individual species to whole genera.</title>
        <authorList>
            <person name="Goeker M."/>
        </authorList>
    </citation>
    <scope>NUCLEOTIDE SEQUENCE [LARGE SCALE GENOMIC DNA]</scope>
    <source>
        <strain evidence="2 3">DSM 25230</strain>
    </source>
</reference>
<dbReference type="GO" id="GO:0016747">
    <property type="term" value="F:acyltransferase activity, transferring groups other than amino-acyl groups"/>
    <property type="evidence" value="ECO:0007669"/>
    <property type="project" value="InterPro"/>
</dbReference>
<dbReference type="InterPro" id="IPR000182">
    <property type="entry name" value="GNAT_dom"/>
</dbReference>
<feature type="domain" description="N-acetyltransferase" evidence="1">
    <location>
        <begin position="4"/>
        <end position="180"/>
    </location>
</feature>
<evidence type="ECO:0000313" key="3">
    <source>
        <dbReference type="Proteomes" id="UP000269412"/>
    </source>
</evidence>
<dbReference type="Gene3D" id="3.40.630.30">
    <property type="match status" value="1"/>
</dbReference>
<gene>
    <name evidence="2" type="ORF">CLV91_1128</name>
</gene>
<protein>
    <submittedName>
        <fullName evidence="2">Acetyltransferase (GNAT) family protein</fullName>
    </submittedName>
</protein>
<dbReference type="EMBL" id="RBIQ01000007">
    <property type="protein sequence ID" value="RKR15046.1"/>
    <property type="molecule type" value="Genomic_DNA"/>
</dbReference>